<name>A0A8H7XN20_PSICU</name>
<evidence type="ECO:0008006" key="2">
    <source>
        <dbReference type="Google" id="ProtNLM"/>
    </source>
</evidence>
<proteinExistence type="predicted"/>
<dbReference type="EMBL" id="JAFIQS010000017">
    <property type="protein sequence ID" value="KAG5162946.1"/>
    <property type="molecule type" value="Genomic_DNA"/>
</dbReference>
<sequence length="538" mass="61467">MTPVARSLPFLHLNEDILFYIFSLNANSADSFIPGRPRLGMSSLDRASAPLTVTRKSSQVCHKWRRLILSSPTLWANSLDLELLAGGNDNWRNEVVKRTGNCLLTVVGTISRIVSDKECMRDFLEVFLDENWARIRRLLINDYFYDAADWEELLQRPAPNLEQLCIQGDVPFEDMDDGILFSGTSPRALREVQLRFRLTVDPAHPWYNNLRHFHDLCVDKFTASQFLRGLKLLPHLETLGITNTFFHYEVDQSLIPVQIPNLSRLSITESNVMTIILLLKYIVPGPHCSLIFNDWDESRDLSSDIVTNFLDIGAALSTFLRHQSYQHRTFPNFHYYEMSDHGHFNIHDGRQFLDITLEDIKTILSNNGNNWPGFVAQVNAALLSGLVDPISTTTKLHLAVHQLPSPSDSMLSFLNHFKNVNTLETDAKTLQIIREAEQIHQEGNLGSLNLFPSVCNIVVHDWQRYEPLDSQEIYQFVRSRKDHAMPIKKVSFESRDISIMSVEEAASWRALASELDFEVEFESGAIHDDLANISDSDI</sequence>
<organism evidence="1">
    <name type="scientific">Psilocybe cubensis</name>
    <name type="common">Psychedelic mushroom</name>
    <name type="synonym">Stropharia cubensis</name>
    <dbReference type="NCBI Taxonomy" id="181762"/>
    <lineage>
        <taxon>Eukaryota</taxon>
        <taxon>Fungi</taxon>
        <taxon>Dikarya</taxon>
        <taxon>Basidiomycota</taxon>
        <taxon>Agaricomycotina</taxon>
        <taxon>Agaricomycetes</taxon>
        <taxon>Agaricomycetidae</taxon>
        <taxon>Agaricales</taxon>
        <taxon>Agaricineae</taxon>
        <taxon>Strophariaceae</taxon>
        <taxon>Psilocybe</taxon>
    </lineage>
</organism>
<comment type="caution">
    <text evidence="1">The sequence shown here is derived from an EMBL/GenBank/DDBJ whole genome shotgun (WGS) entry which is preliminary data.</text>
</comment>
<protein>
    <recommendedName>
        <fullName evidence="2">F-box domain-containing protein</fullName>
    </recommendedName>
</protein>
<accession>A0A8H7XN20</accession>
<gene>
    <name evidence="1" type="ORF">JR316_012334</name>
</gene>
<dbReference type="AlphaFoldDB" id="A0A8H7XN20"/>
<reference evidence="1" key="1">
    <citation type="submission" date="2021-02" db="EMBL/GenBank/DDBJ databases">
        <title>Psilocybe cubensis genome.</title>
        <authorList>
            <person name="Mckernan K.J."/>
            <person name="Crawford S."/>
            <person name="Trippe A."/>
            <person name="Kane L.T."/>
            <person name="Mclaughlin S."/>
        </authorList>
    </citation>
    <scope>NUCLEOTIDE SEQUENCE [LARGE SCALE GENOMIC DNA]</scope>
    <source>
        <strain evidence="1">MGC-MH-2018</strain>
    </source>
</reference>
<evidence type="ECO:0000313" key="1">
    <source>
        <dbReference type="EMBL" id="KAG5162946.1"/>
    </source>
</evidence>